<sequence length="132" mass="14101">MSANPADLDLANADSPAIRLDILSHPPPEDPLVPLPDPLAEENDEEVDDADGEGRQGQGSNLAQSGQRRIKRSWRHKGHTLYGGCEDGRCFRQRPPSSAGSSHLGASSTVDLLSDFIAAVGLVLFLFLSLSL</sequence>
<feature type="compositionally biased region" description="Polar residues" evidence="1">
    <location>
        <begin position="58"/>
        <end position="67"/>
    </location>
</feature>
<proteinExistence type="predicted"/>
<keyword evidence="2" id="KW-0812">Transmembrane</keyword>
<keyword evidence="2" id="KW-1133">Transmembrane helix</keyword>
<evidence type="ECO:0000256" key="1">
    <source>
        <dbReference type="SAM" id="MobiDB-lite"/>
    </source>
</evidence>
<name>A0A833VEB1_9POAL</name>
<feature type="compositionally biased region" description="Pro residues" evidence="1">
    <location>
        <begin position="25"/>
        <end position="37"/>
    </location>
</feature>
<accession>A0A833VEB1</accession>
<dbReference type="AlphaFoldDB" id="A0A833VEB1"/>
<reference evidence="3" key="1">
    <citation type="submission" date="2020-01" db="EMBL/GenBank/DDBJ databases">
        <title>Genome sequence of Kobresia littledalei, the first chromosome-level genome in the family Cyperaceae.</title>
        <authorList>
            <person name="Qu G."/>
        </authorList>
    </citation>
    <scope>NUCLEOTIDE SEQUENCE</scope>
    <source>
        <strain evidence="3">C.B.Clarke</strain>
        <tissue evidence="3">Leaf</tissue>
    </source>
</reference>
<feature type="transmembrane region" description="Helical" evidence="2">
    <location>
        <begin position="112"/>
        <end position="130"/>
    </location>
</feature>
<dbReference type="Proteomes" id="UP000623129">
    <property type="component" value="Unassembled WGS sequence"/>
</dbReference>
<evidence type="ECO:0000313" key="3">
    <source>
        <dbReference type="EMBL" id="KAF3321509.1"/>
    </source>
</evidence>
<protein>
    <submittedName>
        <fullName evidence="3">Uncharacterized protein</fullName>
    </submittedName>
</protein>
<feature type="compositionally biased region" description="Acidic residues" evidence="1">
    <location>
        <begin position="39"/>
        <end position="51"/>
    </location>
</feature>
<feature type="compositionally biased region" description="Basic residues" evidence="1">
    <location>
        <begin position="68"/>
        <end position="79"/>
    </location>
</feature>
<keyword evidence="4" id="KW-1185">Reference proteome</keyword>
<dbReference type="EMBL" id="SWLB01000026">
    <property type="protein sequence ID" value="KAF3321509.1"/>
    <property type="molecule type" value="Genomic_DNA"/>
</dbReference>
<organism evidence="3 4">
    <name type="scientific">Carex littledalei</name>
    <dbReference type="NCBI Taxonomy" id="544730"/>
    <lineage>
        <taxon>Eukaryota</taxon>
        <taxon>Viridiplantae</taxon>
        <taxon>Streptophyta</taxon>
        <taxon>Embryophyta</taxon>
        <taxon>Tracheophyta</taxon>
        <taxon>Spermatophyta</taxon>
        <taxon>Magnoliopsida</taxon>
        <taxon>Liliopsida</taxon>
        <taxon>Poales</taxon>
        <taxon>Cyperaceae</taxon>
        <taxon>Cyperoideae</taxon>
        <taxon>Cariceae</taxon>
        <taxon>Carex</taxon>
        <taxon>Carex subgen. Euthyceras</taxon>
    </lineage>
</organism>
<feature type="region of interest" description="Disordered" evidence="1">
    <location>
        <begin position="19"/>
        <end position="105"/>
    </location>
</feature>
<keyword evidence="2" id="KW-0472">Membrane</keyword>
<comment type="caution">
    <text evidence="3">The sequence shown here is derived from an EMBL/GenBank/DDBJ whole genome shotgun (WGS) entry which is preliminary data.</text>
</comment>
<gene>
    <name evidence="3" type="ORF">FCM35_KLT13725</name>
</gene>
<evidence type="ECO:0000256" key="2">
    <source>
        <dbReference type="SAM" id="Phobius"/>
    </source>
</evidence>
<evidence type="ECO:0000313" key="4">
    <source>
        <dbReference type="Proteomes" id="UP000623129"/>
    </source>
</evidence>